<organism evidence="1 2">
    <name type="scientific">Aphanomyces euteiches</name>
    <dbReference type="NCBI Taxonomy" id="100861"/>
    <lineage>
        <taxon>Eukaryota</taxon>
        <taxon>Sar</taxon>
        <taxon>Stramenopiles</taxon>
        <taxon>Oomycota</taxon>
        <taxon>Saprolegniomycetes</taxon>
        <taxon>Saprolegniales</taxon>
        <taxon>Verrucalvaceae</taxon>
        <taxon>Aphanomyces</taxon>
    </lineage>
</organism>
<comment type="caution">
    <text evidence="1">The sequence shown here is derived from an EMBL/GenBank/DDBJ whole genome shotgun (WGS) entry which is preliminary data.</text>
</comment>
<dbReference type="VEuPathDB" id="FungiDB:AeMF1_013136"/>
<reference evidence="1 2" key="1">
    <citation type="submission" date="2019-07" db="EMBL/GenBank/DDBJ databases">
        <title>Genomics analysis of Aphanomyces spp. identifies a new class of oomycete effector associated with host adaptation.</title>
        <authorList>
            <person name="Gaulin E."/>
        </authorList>
    </citation>
    <scope>NUCLEOTIDE SEQUENCE [LARGE SCALE GENOMIC DNA]</scope>
    <source>
        <strain evidence="1 2">ATCC 201684</strain>
    </source>
</reference>
<accession>A0A6G0WT34</accession>
<name>A0A6G0WT34_9STRA</name>
<keyword evidence="2" id="KW-1185">Reference proteome</keyword>
<dbReference type="EMBL" id="VJMJ01000153">
    <property type="protein sequence ID" value="KAF0730651.1"/>
    <property type="molecule type" value="Genomic_DNA"/>
</dbReference>
<dbReference type="AlphaFoldDB" id="A0A6G0WT34"/>
<proteinExistence type="predicted"/>
<gene>
    <name evidence="1" type="ORF">Ae201684_012070</name>
</gene>
<dbReference type="Proteomes" id="UP000481153">
    <property type="component" value="Unassembled WGS sequence"/>
</dbReference>
<protein>
    <submittedName>
        <fullName evidence="1">Uncharacterized protein</fullName>
    </submittedName>
</protein>
<sequence>MENPTPSATAPPTAKELRAALQGCMIQNQVAFCVGGVLAGMPISIYSKKMYPFAVLGVLGSFIDYSYPYNSKCVEISQALDAALAREQTTSSDKQ</sequence>
<evidence type="ECO:0000313" key="1">
    <source>
        <dbReference type="EMBL" id="KAF0730651.1"/>
    </source>
</evidence>
<evidence type="ECO:0000313" key="2">
    <source>
        <dbReference type="Proteomes" id="UP000481153"/>
    </source>
</evidence>